<evidence type="ECO:0000313" key="4">
    <source>
        <dbReference type="Proteomes" id="UP000780875"/>
    </source>
</evidence>
<gene>
    <name evidence="3" type="ORF">K8U61_17275</name>
</gene>
<proteinExistence type="predicted"/>
<feature type="compositionally biased region" description="Basic and acidic residues" evidence="1">
    <location>
        <begin position="48"/>
        <end position="76"/>
    </location>
</feature>
<evidence type="ECO:0000256" key="2">
    <source>
        <dbReference type="SAM" id="SignalP"/>
    </source>
</evidence>
<organism evidence="3 4">
    <name type="scientific">Nocardioides mangrovi</name>
    <dbReference type="NCBI Taxonomy" id="2874580"/>
    <lineage>
        <taxon>Bacteria</taxon>
        <taxon>Bacillati</taxon>
        <taxon>Actinomycetota</taxon>
        <taxon>Actinomycetes</taxon>
        <taxon>Propionibacteriales</taxon>
        <taxon>Nocardioidaceae</taxon>
        <taxon>Nocardioides</taxon>
    </lineage>
</organism>
<feature type="compositionally biased region" description="Low complexity" evidence="1">
    <location>
        <begin position="236"/>
        <end position="254"/>
    </location>
</feature>
<dbReference type="RefSeq" id="WP_224124284.1">
    <property type="nucleotide sequence ID" value="NZ_JAIQZJ010000011.1"/>
</dbReference>
<feature type="chain" id="PRO_5045444717" description="Gram-positive cocci surface proteins LPxTG domain-containing protein" evidence="2">
    <location>
        <begin position="33"/>
        <end position="342"/>
    </location>
</feature>
<evidence type="ECO:0000256" key="1">
    <source>
        <dbReference type="SAM" id="MobiDB-lite"/>
    </source>
</evidence>
<feature type="signal peptide" evidence="2">
    <location>
        <begin position="1"/>
        <end position="32"/>
    </location>
</feature>
<evidence type="ECO:0008006" key="5">
    <source>
        <dbReference type="Google" id="ProtNLM"/>
    </source>
</evidence>
<protein>
    <recommendedName>
        <fullName evidence="5">Gram-positive cocci surface proteins LPxTG domain-containing protein</fullName>
    </recommendedName>
</protein>
<dbReference type="Proteomes" id="UP000780875">
    <property type="component" value="Unassembled WGS sequence"/>
</dbReference>
<feature type="compositionally biased region" description="Low complexity" evidence="1">
    <location>
        <begin position="34"/>
        <end position="47"/>
    </location>
</feature>
<dbReference type="EMBL" id="JAIQZJ010000011">
    <property type="protein sequence ID" value="MBZ5739929.1"/>
    <property type="molecule type" value="Genomic_DNA"/>
</dbReference>
<accession>A0ABS7UFW8</accession>
<feature type="region of interest" description="Disordered" evidence="1">
    <location>
        <begin position="34"/>
        <end position="130"/>
    </location>
</feature>
<comment type="caution">
    <text evidence="3">The sequence shown here is derived from an EMBL/GenBank/DDBJ whole genome shotgun (WGS) entry which is preliminary data.</text>
</comment>
<evidence type="ECO:0000313" key="3">
    <source>
        <dbReference type="EMBL" id="MBZ5739929.1"/>
    </source>
</evidence>
<name>A0ABS7UFW8_9ACTN</name>
<feature type="compositionally biased region" description="Low complexity" evidence="1">
    <location>
        <begin position="273"/>
        <end position="302"/>
    </location>
</feature>
<keyword evidence="4" id="KW-1185">Reference proteome</keyword>
<sequence>MTISRPATGLALAGVATLVTLSCGPLAGTALAVDPPGHAGQQGAAHGQGKDHGKSGENHGKSGESHGKGQDADRAKGQGKGQGQGHGATNPGHGKAPHGGSAGHNPPGNNGTVKIAGPGDAVGTPSNDPHPSCTFDIEWFGYDAGSDVVSTVTFTPQAPTGDVTIGGTAPSQVIVGGDDAGGGTDLDGRQAYDLTFTGAPHPQQGYHVKVTVATPHSLGNDTKTKVFWVAPCDTATGTASDTPAPSASPSPAQAIGTGTDASAGPDRDVAGISASASPDSDTTTGTTAGTSAGSSSAVPTSVDAGEDGALPEWARSPLPLALLGGGVALAGAAVLSRRRSRA</sequence>
<keyword evidence="2" id="KW-0732">Signal</keyword>
<reference evidence="3 4" key="1">
    <citation type="submission" date="2021-09" db="EMBL/GenBank/DDBJ databases">
        <title>Whole genome sequence of Nocardioides sp. GBK3QG-3.</title>
        <authorList>
            <person name="Tuo L."/>
        </authorList>
    </citation>
    <scope>NUCLEOTIDE SEQUENCE [LARGE SCALE GENOMIC DNA]</scope>
    <source>
        <strain evidence="3 4">GBK3QG-3</strain>
    </source>
</reference>
<dbReference type="PROSITE" id="PS51257">
    <property type="entry name" value="PROKAR_LIPOPROTEIN"/>
    <property type="match status" value="1"/>
</dbReference>
<feature type="region of interest" description="Disordered" evidence="1">
    <location>
        <begin position="236"/>
        <end position="310"/>
    </location>
</feature>